<dbReference type="InterPro" id="IPR039532">
    <property type="entry name" value="TetR_C_Firmicutes"/>
</dbReference>
<sequence>MIKYIIQGYEIISRQKKEILDTLSKSVQKKLFMAHDNRKANTKRAIQEAMVSLLKTESFDDITTIKLAKEAGISRSSFYTHYKDKFELIDSCQQTLFNQVEYIFEKHEGNKAQAFLEIFEFLKREQLLSALISANGTREFQAFIINKVRIFINTDLQDRFGRDELSPVEREYSSIYFAYAFFGLCQSWIAKGKKESPRQMTNLILKLLPL</sequence>
<dbReference type="EMBL" id="CP046919">
    <property type="protein sequence ID" value="QIM46323.1"/>
    <property type="molecule type" value="Genomic_DNA"/>
</dbReference>
<evidence type="ECO:0000259" key="3">
    <source>
        <dbReference type="PROSITE" id="PS50977"/>
    </source>
</evidence>
<dbReference type="InterPro" id="IPR001647">
    <property type="entry name" value="HTH_TetR"/>
</dbReference>
<dbReference type="Proteomes" id="UP000503166">
    <property type="component" value="Chromosome"/>
</dbReference>
<evidence type="ECO:0000313" key="4">
    <source>
        <dbReference type="EMBL" id="QIM46323.1"/>
    </source>
</evidence>
<gene>
    <name evidence="4" type="ORF">GPZ88_04155</name>
</gene>
<feature type="DNA-binding region" description="H-T-H motif" evidence="2">
    <location>
        <begin position="63"/>
        <end position="82"/>
    </location>
</feature>
<dbReference type="InterPro" id="IPR009057">
    <property type="entry name" value="Homeodomain-like_sf"/>
</dbReference>
<dbReference type="PROSITE" id="PS50977">
    <property type="entry name" value="HTH_TETR_2"/>
    <property type="match status" value="1"/>
</dbReference>
<evidence type="ECO:0000313" key="5">
    <source>
        <dbReference type="Proteomes" id="UP000503166"/>
    </source>
</evidence>
<dbReference type="SUPFAM" id="SSF46689">
    <property type="entry name" value="Homeodomain-like"/>
    <property type="match status" value="1"/>
</dbReference>
<dbReference type="GO" id="GO:0003677">
    <property type="term" value="F:DNA binding"/>
    <property type="evidence" value="ECO:0007669"/>
    <property type="project" value="UniProtKB-UniRule"/>
</dbReference>
<dbReference type="PANTHER" id="PTHR43479:SF7">
    <property type="entry name" value="TETR-FAMILY TRANSCRIPTIONAL REGULATOR"/>
    <property type="match status" value="1"/>
</dbReference>
<reference evidence="4 5" key="1">
    <citation type="submission" date="2019-12" db="EMBL/GenBank/DDBJ databases">
        <title>Complete genome sequence of Streptococcus sp. CNU G2 isolated frome Bos taurus coreanae.</title>
        <authorList>
            <person name="Park S.Y."/>
            <person name="Kim J.H."/>
            <person name="Seo S.W."/>
        </authorList>
    </citation>
    <scope>NUCLEOTIDE SEQUENCE [LARGE SCALE GENOMIC DNA]</scope>
    <source>
        <strain evidence="4 5">CNU G2</strain>
    </source>
</reference>
<organism evidence="4 5">
    <name type="scientific">Streptococcus ruminicola</name>
    <dbReference type="NCBI Taxonomy" id="2686210"/>
    <lineage>
        <taxon>Bacteria</taxon>
        <taxon>Bacillati</taxon>
        <taxon>Bacillota</taxon>
        <taxon>Bacilli</taxon>
        <taxon>Lactobacillales</taxon>
        <taxon>Streptococcaceae</taxon>
        <taxon>Streptococcus</taxon>
    </lineage>
</organism>
<evidence type="ECO:0000256" key="1">
    <source>
        <dbReference type="ARBA" id="ARBA00023125"/>
    </source>
</evidence>
<keyword evidence="1 2" id="KW-0238">DNA-binding</keyword>
<dbReference type="Gene3D" id="1.10.357.10">
    <property type="entry name" value="Tetracycline Repressor, domain 2"/>
    <property type="match status" value="1"/>
</dbReference>
<accession>A0A6G8HZI6</accession>
<feature type="domain" description="HTH tetR-type" evidence="3">
    <location>
        <begin position="40"/>
        <end position="100"/>
    </location>
</feature>
<dbReference type="Pfam" id="PF00440">
    <property type="entry name" value="TetR_N"/>
    <property type="match status" value="1"/>
</dbReference>
<dbReference type="KEGG" id="srum:GPZ88_04155"/>
<proteinExistence type="predicted"/>
<dbReference type="InterPro" id="IPR050624">
    <property type="entry name" value="HTH-type_Tx_Regulator"/>
</dbReference>
<name>A0A6G8HZI6_9STRE</name>
<dbReference type="PANTHER" id="PTHR43479">
    <property type="entry name" value="ACREF/ENVCD OPERON REPRESSOR-RELATED"/>
    <property type="match status" value="1"/>
</dbReference>
<protein>
    <submittedName>
        <fullName evidence="4">TetR family transcriptional regulator</fullName>
    </submittedName>
</protein>
<dbReference type="AlphaFoldDB" id="A0A6G8HZI6"/>
<evidence type="ECO:0000256" key="2">
    <source>
        <dbReference type="PROSITE-ProRule" id="PRU00335"/>
    </source>
</evidence>
<dbReference type="Pfam" id="PF14278">
    <property type="entry name" value="TetR_C_8"/>
    <property type="match status" value="1"/>
</dbReference>